<evidence type="ECO:0000313" key="2">
    <source>
        <dbReference type="EMBL" id="MBB4001037.1"/>
    </source>
</evidence>
<dbReference type="GO" id="GO:0004364">
    <property type="term" value="F:glutathione transferase activity"/>
    <property type="evidence" value="ECO:0007669"/>
    <property type="project" value="TreeGrafter"/>
</dbReference>
<dbReference type="InterPro" id="IPR036249">
    <property type="entry name" value="Thioredoxin-like_sf"/>
</dbReference>
<comment type="caution">
    <text evidence="2">The sequence shown here is derived from an EMBL/GenBank/DDBJ whole genome shotgun (WGS) entry which is preliminary data.</text>
</comment>
<dbReference type="GO" id="GO:0016034">
    <property type="term" value="F:maleylacetoacetate isomerase activity"/>
    <property type="evidence" value="ECO:0007669"/>
    <property type="project" value="TreeGrafter"/>
</dbReference>
<keyword evidence="3" id="KW-1185">Reference proteome</keyword>
<dbReference type="AlphaFoldDB" id="A0A7W6MMP0"/>
<proteinExistence type="predicted"/>
<keyword evidence="2" id="KW-0808">Transferase</keyword>
<dbReference type="Proteomes" id="UP000588647">
    <property type="component" value="Unassembled WGS sequence"/>
</dbReference>
<reference evidence="2 3" key="1">
    <citation type="submission" date="2020-08" db="EMBL/GenBank/DDBJ databases">
        <title>Genomic Encyclopedia of Type Strains, Phase IV (KMG-IV): sequencing the most valuable type-strain genomes for metagenomic binning, comparative biology and taxonomic classification.</title>
        <authorList>
            <person name="Goeker M."/>
        </authorList>
    </citation>
    <scope>NUCLEOTIDE SEQUENCE [LARGE SCALE GENOMIC DNA]</scope>
    <source>
        <strain evidence="2 3">DSM 103570</strain>
    </source>
</reference>
<dbReference type="InterPro" id="IPR004045">
    <property type="entry name" value="Glutathione_S-Trfase_N"/>
</dbReference>
<dbReference type="Gene3D" id="3.40.30.10">
    <property type="entry name" value="Glutaredoxin"/>
    <property type="match status" value="1"/>
</dbReference>
<dbReference type="RefSeq" id="WP_183205306.1">
    <property type="nucleotide sequence ID" value="NZ_JAAAMM010000001.1"/>
</dbReference>
<feature type="domain" description="GST N-terminal" evidence="1">
    <location>
        <begin position="8"/>
        <end position="83"/>
    </location>
</feature>
<dbReference type="SUPFAM" id="SSF47616">
    <property type="entry name" value="GST C-terminal domain-like"/>
    <property type="match status" value="1"/>
</dbReference>
<gene>
    <name evidence="2" type="ORF">GGR03_000084</name>
</gene>
<dbReference type="PROSITE" id="PS50404">
    <property type="entry name" value="GST_NTER"/>
    <property type="match status" value="1"/>
</dbReference>
<name>A0A7W6MMP0_9HYPH</name>
<evidence type="ECO:0000259" key="1">
    <source>
        <dbReference type="PROSITE" id="PS50404"/>
    </source>
</evidence>
<dbReference type="Pfam" id="PF22041">
    <property type="entry name" value="GST_C_7"/>
    <property type="match status" value="1"/>
</dbReference>
<dbReference type="GO" id="GO:0006559">
    <property type="term" value="P:L-phenylalanine catabolic process"/>
    <property type="evidence" value="ECO:0007669"/>
    <property type="project" value="TreeGrafter"/>
</dbReference>
<protein>
    <submittedName>
        <fullName evidence="2">Glutathione S-transferase</fullName>
    </submittedName>
</protein>
<dbReference type="CDD" id="cd03202">
    <property type="entry name" value="GST_C_etherase_LigE"/>
    <property type="match status" value="1"/>
</dbReference>
<sequence>MAILLHELVGSDPQRPFSPHCWKVRLALRHKGLDFRTVPVPFTGVASIEGGSGIVPVLRDGETVVSDSFAIAEYLETAYPDAPSLFGGEGGRHLSRFVESWSQRTIHPFVSTSRALVSIHDSLAAPDRVYFRQSREKVFGKPLEAVIVGDEERLAEFGKKLNPLRSLLERQAFLGGDVPLFADYIVFGAFQWLRVVTPWQVLASDDPIADWFERCLDLHGGEGRQVPAAA</sequence>
<dbReference type="CDD" id="cd03038">
    <property type="entry name" value="GST_N_etherase_LigE"/>
    <property type="match status" value="1"/>
</dbReference>
<organism evidence="2 3">
    <name type="scientific">Aurantimonas endophytica</name>
    <dbReference type="NCBI Taxonomy" id="1522175"/>
    <lineage>
        <taxon>Bacteria</taxon>
        <taxon>Pseudomonadati</taxon>
        <taxon>Pseudomonadota</taxon>
        <taxon>Alphaproteobacteria</taxon>
        <taxon>Hyphomicrobiales</taxon>
        <taxon>Aurantimonadaceae</taxon>
        <taxon>Aurantimonas</taxon>
    </lineage>
</organism>
<accession>A0A7W6MMP0</accession>
<dbReference type="PANTHER" id="PTHR42673:SF4">
    <property type="entry name" value="MALEYLACETOACETATE ISOMERASE"/>
    <property type="match status" value="1"/>
</dbReference>
<dbReference type="Pfam" id="PF13417">
    <property type="entry name" value="GST_N_3"/>
    <property type="match status" value="1"/>
</dbReference>
<dbReference type="Gene3D" id="1.20.1050.10">
    <property type="match status" value="1"/>
</dbReference>
<dbReference type="PANTHER" id="PTHR42673">
    <property type="entry name" value="MALEYLACETOACETATE ISOMERASE"/>
    <property type="match status" value="1"/>
</dbReference>
<dbReference type="SUPFAM" id="SSF52833">
    <property type="entry name" value="Thioredoxin-like"/>
    <property type="match status" value="1"/>
</dbReference>
<dbReference type="InterPro" id="IPR036282">
    <property type="entry name" value="Glutathione-S-Trfase_C_sf"/>
</dbReference>
<dbReference type="InterPro" id="IPR054416">
    <property type="entry name" value="GST_UstS-like_C"/>
</dbReference>
<dbReference type="GO" id="GO:0006749">
    <property type="term" value="P:glutathione metabolic process"/>
    <property type="evidence" value="ECO:0007669"/>
    <property type="project" value="TreeGrafter"/>
</dbReference>
<evidence type="ECO:0000313" key="3">
    <source>
        <dbReference type="Proteomes" id="UP000588647"/>
    </source>
</evidence>
<dbReference type="EMBL" id="JACIEM010000001">
    <property type="protein sequence ID" value="MBB4001037.1"/>
    <property type="molecule type" value="Genomic_DNA"/>
</dbReference>